<evidence type="ECO:0000256" key="7">
    <source>
        <dbReference type="SAM" id="MobiDB-lite"/>
    </source>
</evidence>
<dbReference type="InterPro" id="IPR011082">
    <property type="entry name" value="Exosome-assoc_fac/DNA_repair"/>
</dbReference>
<dbReference type="GO" id="GO:0003677">
    <property type="term" value="F:DNA binding"/>
    <property type="evidence" value="ECO:0007669"/>
    <property type="project" value="TreeGrafter"/>
</dbReference>
<evidence type="ECO:0000256" key="6">
    <source>
        <dbReference type="RuleBase" id="RU368003"/>
    </source>
</evidence>
<evidence type="ECO:0000256" key="1">
    <source>
        <dbReference type="ARBA" id="ARBA00004123"/>
    </source>
</evidence>
<dbReference type="Pfam" id="PF04000">
    <property type="entry name" value="Sas10_Utp3"/>
    <property type="match status" value="1"/>
</dbReference>
<accession>A0A8H3BM52</accession>
<evidence type="ECO:0000256" key="4">
    <source>
        <dbReference type="ARBA" id="ARBA00022884"/>
    </source>
</evidence>
<keyword evidence="4 6" id="KW-0694">RNA-binding</keyword>
<comment type="caution">
    <text evidence="8">The sequence shown here is derived from an EMBL/GenBank/DDBJ whole genome shotgun (WGS) entry which is preliminary data.</text>
</comment>
<name>A0A8H3BM52_9AGAM</name>
<comment type="similarity">
    <text evidence="2 6">Belongs to the C1D family.</text>
</comment>
<dbReference type="Proteomes" id="UP000663853">
    <property type="component" value="Unassembled WGS sequence"/>
</dbReference>
<keyword evidence="3 6" id="KW-0698">rRNA processing</keyword>
<evidence type="ECO:0000256" key="2">
    <source>
        <dbReference type="ARBA" id="ARBA00009154"/>
    </source>
</evidence>
<dbReference type="GO" id="GO:0000460">
    <property type="term" value="P:maturation of 5.8S rRNA"/>
    <property type="evidence" value="ECO:0007669"/>
    <property type="project" value="TreeGrafter"/>
</dbReference>
<dbReference type="EMBL" id="CAJMXA010001411">
    <property type="protein sequence ID" value="CAE6459999.1"/>
    <property type="molecule type" value="Genomic_DNA"/>
</dbReference>
<keyword evidence="5 6" id="KW-0539">Nucleus</keyword>
<evidence type="ECO:0000256" key="5">
    <source>
        <dbReference type="ARBA" id="ARBA00023242"/>
    </source>
</evidence>
<comment type="function">
    <text evidence="6">Required for exosome-dependent processing of pre-rRNA and small nucleolar RNA (snRNA) precursors. Involved in processing of 35S pre-rRNA at the A0, A1 and A2 sites.</text>
</comment>
<dbReference type="InterPro" id="IPR007146">
    <property type="entry name" value="Sas10/Utp3/C1D"/>
</dbReference>
<evidence type="ECO:0000256" key="3">
    <source>
        <dbReference type="ARBA" id="ARBA00022552"/>
    </source>
</evidence>
<dbReference type="PANTHER" id="PTHR15341">
    <property type="entry name" value="SUN-COR STEROID HORMONE RECEPTOR CO-REPRESSOR"/>
    <property type="match status" value="1"/>
</dbReference>
<dbReference type="PANTHER" id="PTHR15341:SF3">
    <property type="entry name" value="NUCLEAR NUCLEIC ACID-BINDING PROTEIN C1D"/>
    <property type="match status" value="1"/>
</dbReference>
<organism evidence="8 9">
    <name type="scientific">Rhizoctonia solani</name>
    <dbReference type="NCBI Taxonomy" id="456999"/>
    <lineage>
        <taxon>Eukaryota</taxon>
        <taxon>Fungi</taxon>
        <taxon>Dikarya</taxon>
        <taxon>Basidiomycota</taxon>
        <taxon>Agaricomycotina</taxon>
        <taxon>Agaricomycetes</taxon>
        <taxon>Cantharellales</taxon>
        <taxon>Ceratobasidiaceae</taxon>
        <taxon>Rhizoctonia</taxon>
    </lineage>
</organism>
<protein>
    <recommendedName>
        <fullName evidence="6">Exosome complex protein</fullName>
    </recommendedName>
</protein>
<feature type="compositionally biased region" description="Basic and acidic residues" evidence="7">
    <location>
        <begin position="305"/>
        <end position="330"/>
    </location>
</feature>
<feature type="compositionally biased region" description="Low complexity" evidence="7">
    <location>
        <begin position="265"/>
        <end position="294"/>
    </location>
</feature>
<feature type="compositionally biased region" description="Basic residues" evidence="7">
    <location>
        <begin position="295"/>
        <end position="304"/>
    </location>
</feature>
<feature type="compositionally biased region" description="Acidic residues" evidence="7">
    <location>
        <begin position="154"/>
        <end position="168"/>
    </location>
</feature>
<proteinExistence type="inferred from homology"/>
<sequence length="330" mass="35660">MTNHLAETVDDLVSSIDDLEDVLAPLLAVPLPELNKQLPSPLDRAKLQVWLGYLLNDLVWIHLRAKGFNPNNLGAGETHDVVGELDRVKSYFAKIKEAENPAKRTLAVDGKVANRFIKHALAAAISQENFAKPTHTRFDESGNTASEPPAAGPEEPEESESSSSDEEPATGTWKAKKRAREADLAANKADQESSEVEDEPMPGWEEPEVASSKVVPVDSAGPSIDPGGRSKRPRMDPFAGYRGAPSKPNKSEPAGASPDSESRTEPSATEDSPTSPSPSPSSESASASTSTSTQKKTRRTRRGGRRVDQRRENKRENLAKEALERAAAKK</sequence>
<dbReference type="GO" id="GO:0003723">
    <property type="term" value="F:RNA binding"/>
    <property type="evidence" value="ECO:0007669"/>
    <property type="project" value="UniProtKB-UniRule"/>
</dbReference>
<evidence type="ECO:0000313" key="9">
    <source>
        <dbReference type="Proteomes" id="UP000663853"/>
    </source>
</evidence>
<dbReference type="GO" id="GO:0010468">
    <property type="term" value="P:regulation of gene expression"/>
    <property type="evidence" value="ECO:0007669"/>
    <property type="project" value="TreeGrafter"/>
</dbReference>
<feature type="region of interest" description="Disordered" evidence="7">
    <location>
        <begin position="131"/>
        <end position="330"/>
    </location>
</feature>
<dbReference type="GO" id="GO:0000178">
    <property type="term" value="C:exosome (RNase complex)"/>
    <property type="evidence" value="ECO:0007669"/>
    <property type="project" value="TreeGrafter"/>
</dbReference>
<feature type="compositionally biased region" description="Acidic residues" evidence="7">
    <location>
        <begin position="192"/>
        <end position="208"/>
    </location>
</feature>
<dbReference type="GO" id="GO:0005730">
    <property type="term" value="C:nucleolus"/>
    <property type="evidence" value="ECO:0007669"/>
    <property type="project" value="TreeGrafter"/>
</dbReference>
<evidence type="ECO:0000313" key="8">
    <source>
        <dbReference type="EMBL" id="CAE6459999.1"/>
    </source>
</evidence>
<comment type="subcellular location">
    <subcellularLocation>
        <location evidence="1 6">Nucleus</location>
    </subcellularLocation>
</comment>
<reference evidence="8" key="1">
    <citation type="submission" date="2021-01" db="EMBL/GenBank/DDBJ databases">
        <authorList>
            <person name="Kaushik A."/>
        </authorList>
    </citation>
    <scope>NUCLEOTIDE SEQUENCE</scope>
    <source>
        <strain evidence="8">AG6-10EEA</strain>
    </source>
</reference>
<gene>
    <name evidence="8" type="ORF">RDB_LOCUS60767</name>
</gene>
<dbReference type="AlphaFoldDB" id="A0A8H3BM52"/>